<dbReference type="InterPro" id="IPR041679">
    <property type="entry name" value="DNA2/NAM7-like_C"/>
</dbReference>
<dbReference type="InterPro" id="IPR041677">
    <property type="entry name" value="DNA2/NAM7_AAA_11"/>
</dbReference>
<evidence type="ECO:0000259" key="9">
    <source>
        <dbReference type="PROSITE" id="PS51981"/>
    </source>
</evidence>
<dbReference type="Pfam" id="PF25396">
    <property type="entry name" value="ZNFX1"/>
    <property type="match status" value="1"/>
</dbReference>
<dbReference type="InterPro" id="IPR000967">
    <property type="entry name" value="Znf_NFX1"/>
</dbReference>
<dbReference type="RefSeq" id="XP_028261689.1">
    <property type="nucleotide sequence ID" value="XM_028405888.1"/>
</dbReference>
<dbReference type="GO" id="GO:0002376">
    <property type="term" value="P:immune system process"/>
    <property type="evidence" value="ECO:0007669"/>
    <property type="project" value="UniProtKB-KW"/>
</dbReference>
<gene>
    <name evidence="11" type="primary">znfx1</name>
</gene>
<feature type="compositionally biased region" description="Basic and acidic residues" evidence="8">
    <location>
        <begin position="11"/>
        <end position="50"/>
    </location>
</feature>
<evidence type="ECO:0000256" key="7">
    <source>
        <dbReference type="ARBA" id="ARBA00022859"/>
    </source>
</evidence>
<keyword evidence="7" id="KW-0391">Immunity</keyword>
<proteinExistence type="predicted"/>
<dbReference type="GO" id="GO:0031380">
    <property type="term" value="C:nuclear RNA-directed RNA polymerase complex"/>
    <property type="evidence" value="ECO:0007669"/>
    <property type="project" value="TreeGrafter"/>
</dbReference>
<dbReference type="InterPro" id="IPR047187">
    <property type="entry name" value="SF1_C_Upf1"/>
</dbReference>
<dbReference type="GO" id="GO:0031048">
    <property type="term" value="P:regulatory ncRNA-mediated heterochromatin formation"/>
    <property type="evidence" value="ECO:0007669"/>
    <property type="project" value="TreeGrafter"/>
</dbReference>
<dbReference type="Pfam" id="PF20173">
    <property type="entry name" value="ZnF_RZ-type"/>
    <property type="match status" value="1"/>
</dbReference>
<organism evidence="10 11">
    <name type="scientific">Parambassis ranga</name>
    <name type="common">Indian glassy fish</name>
    <dbReference type="NCBI Taxonomy" id="210632"/>
    <lineage>
        <taxon>Eukaryota</taxon>
        <taxon>Metazoa</taxon>
        <taxon>Chordata</taxon>
        <taxon>Craniata</taxon>
        <taxon>Vertebrata</taxon>
        <taxon>Euteleostomi</taxon>
        <taxon>Actinopterygii</taxon>
        <taxon>Neopterygii</taxon>
        <taxon>Teleostei</taxon>
        <taxon>Neoteleostei</taxon>
        <taxon>Acanthomorphata</taxon>
        <taxon>Ovalentaria</taxon>
        <taxon>Ambassidae</taxon>
        <taxon>Parambassis</taxon>
    </lineage>
</organism>
<dbReference type="CDD" id="cd18808">
    <property type="entry name" value="SF1_C_Upf1"/>
    <property type="match status" value="1"/>
</dbReference>
<feature type="compositionally biased region" description="Gly residues" evidence="8">
    <location>
        <begin position="51"/>
        <end position="73"/>
    </location>
</feature>
<evidence type="ECO:0000256" key="5">
    <source>
        <dbReference type="ARBA" id="ARBA00022771"/>
    </source>
</evidence>
<feature type="domain" description="RZ-type" evidence="9">
    <location>
        <begin position="1808"/>
        <end position="1879"/>
    </location>
</feature>
<reference evidence="11" key="1">
    <citation type="submission" date="2025-08" db="UniProtKB">
        <authorList>
            <consortium name="RefSeq"/>
        </authorList>
    </citation>
    <scope>IDENTIFICATION</scope>
</reference>
<dbReference type="PROSITE" id="PS51981">
    <property type="entry name" value="ZF_RZ"/>
    <property type="match status" value="1"/>
</dbReference>
<dbReference type="PANTHER" id="PTHR10887">
    <property type="entry name" value="DNA2/NAM7 HELICASE FAMILY"/>
    <property type="match status" value="1"/>
</dbReference>
<feature type="compositionally biased region" description="Basic residues" evidence="8">
    <location>
        <begin position="1"/>
        <end position="10"/>
    </location>
</feature>
<dbReference type="CTD" id="57169"/>
<dbReference type="SMART" id="SM00438">
    <property type="entry name" value="ZnF_NFX"/>
    <property type="match status" value="6"/>
</dbReference>
<dbReference type="GeneID" id="114435919"/>
<keyword evidence="6" id="KW-0862">Zinc</keyword>
<dbReference type="Proteomes" id="UP000515145">
    <property type="component" value="Chromosome 5"/>
</dbReference>
<keyword evidence="2" id="KW-0963">Cytoplasm</keyword>
<protein>
    <submittedName>
        <fullName evidence="11">NFX1-type zinc finger-containing protein 1</fullName>
    </submittedName>
</protein>
<comment type="subcellular location">
    <subcellularLocation>
        <location evidence="1">Cytoplasm</location>
    </subcellularLocation>
</comment>
<feature type="region of interest" description="Disordered" evidence="8">
    <location>
        <begin position="1"/>
        <end position="122"/>
    </location>
</feature>
<evidence type="ECO:0000256" key="6">
    <source>
        <dbReference type="ARBA" id="ARBA00022833"/>
    </source>
</evidence>
<dbReference type="Pfam" id="PF13087">
    <property type="entry name" value="AAA_12"/>
    <property type="match status" value="1"/>
</dbReference>
<dbReference type="Gene3D" id="3.40.50.300">
    <property type="entry name" value="P-loop containing nucleotide triphosphate hydrolases"/>
    <property type="match status" value="3"/>
</dbReference>
<dbReference type="CDD" id="cd17936">
    <property type="entry name" value="EEXXEc_NFX1"/>
    <property type="match status" value="1"/>
</dbReference>
<keyword evidence="10" id="KW-1185">Reference proteome</keyword>
<sequence>MSKDSRRRRRGDSSEKRWGHQGEGEEPDRGLSGRGRGREGHRDARPRGRVETGGGGGGGRGRGEPGARGWGGRGADRGDRQRGAWRGGNGWEGVGRNQEPGAVSRGMGGGGGGRGERGGRSWDNGLGYKRLEELSKKDPSELAISLSSNPALAALLREENIRKDLIELLCLVLSKAFKSQSTRGSCQHLATIIKDSGFFRTTLLQYLGGMVSESNPTRRAQYPQHLENILALISKVLSIYPASSVLAVSVLLPVLQASINGLRASGVGIPPQVEEKVKNLQDMVTHLQERSREGTLRSDKDMYALLSRGGDNPEEEDLEDFRTIPIYPTPEEFQQGIRPFLRPNLTSQRYSNTHTYLDTHFRLLREDFVRPLREGVQQFLQSQMDGGTSEKQLKAKRFDDIRVYFDTQVVAPKCTHSGVAYTVKFDVQPLKFVRWENSKRLLFGSLVCLSCDNFESFLYAIVSDRDVKDLQKGQVQLKFTEESRIRLAQIQKDQLFLMVETTAYFEAYRYVLEGLQEQEEDDLPFERYIVECSKDVLPPAYLQIKDTYDLSAVADPSYKGSLRPFHSLEAEAWPAMEKLGLDESQMQAFQLALTKELAIIQGPPGTGKTYVGLKIAQALLTNRKLWGGPLVGSPMLVVCYTNHALDQFLEGIHKFLQGGIVRVGGRSNSEILKAFNLRELTHTQDFKRSLPDHLRRAQTEVFNDLHEAENEISQQSMKLECCLKGVIREVFLREFILDRHWNSLHQHPVLDEFQSSNKGCHNVIMEWLGLGSTVFLQREPENVHRNEAAAEELEEHEDLIEIAEEADLIQAERFIEDNWDLRGDRDARRRENMEDAVRAAEDLMLAMNLDKDDIQAEEGFEMQRDQRKKMKKNIRRELGKSSTMTEQEEVRIWDVWMLNLEDRWRLYRLWVVRYRVELCTKLLRSEQDYQDAADRLTEVKQHMDLCVLRRARVIGMTTTGAAKFRKMLQDVRPCLVIVEEAAEVLEAHTITTLSRACQHLILIGDHQQLRPSATVYDLAKNFNLEMSMFERLVKMGLPYVRLNYQHRMRPEIARLLTPHIYSELENHPSVLDYENIKGLNHNLFFLEHTNLEEEIKDGKSHQNRHEAMFVVALCRYLLLQEYKPEQITILTTYTGQLYCLRNLMPAKEFSGVKVHVVDKYQGEENDIVLLSLVRSNRYNKVGFLNIPNRVCVALSRAKKGLYCFGNSTLLSQVTLWSNIFHTLREKEQVGKALTLCCQNHPDRQVEVTSAEGFNQAPEGGCTQPCQFRLDCGHVCTRVCHPYDQEHKKYKCLKDCQTTLCDEGHKCPLVCYEKCPKKCPIRIEKIVPQCQHSQMIPCHQDPSTFPCQVPCPRLLQCGHPCDLTCGVPCTSKCKVKVTLQLTCGHRQEDACFYKTHSEEPQCRKPCKHQLKCGHTCRGTCGRCLQGRYHASCLHQCKRLLICSHSCREPCTQDCPPCKKNCENCCIHSKCMKPCGQPCAPCKEPCAWRCPHLACSKLCHEPCDRPPCMQPCTNTLKCGHPCIGLCGDKCPSKCRICDHDEVTEIFFGTEDEPDAYFIELEDCGHLFDYRGMDTYMGLDDDNHANEGEQVAIKLKECPRCRTPVRKNLRYGSQINRSLHEIEMVKEKINGQQSDIEEYRETLKDQWEQNLHRDGIRKYIADNYSDIFYRLDEKHITAKDLWILENKMDFCVKMAKLLKFKQERMLLMHASTFRLRVEEFERWLNSHHQRFSEQQAYDLQRELCRLNLLAELNARCHTAGETGPSAEAHSEVQNIREVLEKLGQFTEQDESRVKDAMKRLDATLPIEPLGITEEEKKMIVSAMKMRPGHWYKCPNGHIYVITECGGAMESRTCPDCDAVIGGERHKLASGNQVATEMDGSQHPAWSEANNLLNYMNLNI</sequence>
<dbReference type="InParanoid" id="A0A6P7IMP0"/>
<dbReference type="InterPro" id="IPR057373">
    <property type="entry name" value="ZNFX1"/>
</dbReference>
<dbReference type="InterPro" id="IPR045055">
    <property type="entry name" value="DNA2/NAM7-like"/>
</dbReference>
<evidence type="ECO:0000256" key="4">
    <source>
        <dbReference type="ARBA" id="ARBA00022737"/>
    </source>
</evidence>
<evidence type="ECO:0000256" key="8">
    <source>
        <dbReference type="SAM" id="MobiDB-lite"/>
    </source>
</evidence>
<evidence type="ECO:0000313" key="10">
    <source>
        <dbReference type="Proteomes" id="UP000515145"/>
    </source>
</evidence>
<dbReference type="GO" id="GO:0004386">
    <property type="term" value="F:helicase activity"/>
    <property type="evidence" value="ECO:0007669"/>
    <property type="project" value="InterPro"/>
</dbReference>
<dbReference type="SUPFAM" id="SSF52540">
    <property type="entry name" value="P-loop containing nucleoside triphosphate hydrolases"/>
    <property type="match status" value="1"/>
</dbReference>
<accession>A0A6P7IMP0</accession>
<keyword evidence="4" id="KW-0677">Repeat</keyword>
<dbReference type="GO" id="GO:0005737">
    <property type="term" value="C:cytoplasm"/>
    <property type="evidence" value="ECO:0007669"/>
    <property type="project" value="UniProtKB-SubCell"/>
</dbReference>
<evidence type="ECO:0000256" key="1">
    <source>
        <dbReference type="ARBA" id="ARBA00004496"/>
    </source>
</evidence>
<dbReference type="GO" id="GO:0008270">
    <property type="term" value="F:zinc ion binding"/>
    <property type="evidence" value="ECO:0007669"/>
    <property type="project" value="UniProtKB-KW"/>
</dbReference>
<dbReference type="InterPro" id="IPR046439">
    <property type="entry name" value="ZF_RZ_dom"/>
</dbReference>
<dbReference type="FunFam" id="3.40.50.300:FF:000742">
    <property type="entry name" value="NFX1-type zinc finger-containing protein 1"/>
    <property type="match status" value="1"/>
</dbReference>
<dbReference type="PANTHER" id="PTHR10887:SF341">
    <property type="entry name" value="NFX1-TYPE ZINC FINGER-CONTAINING PROTEIN 1"/>
    <property type="match status" value="1"/>
</dbReference>
<keyword evidence="5" id="KW-0863">Zinc-finger</keyword>
<dbReference type="FunFam" id="3.40.50.300:FF:001140">
    <property type="entry name" value="Zinc finger NFX1-type containing 1"/>
    <property type="match status" value="1"/>
</dbReference>
<evidence type="ECO:0000313" key="11">
    <source>
        <dbReference type="RefSeq" id="XP_028261689.1"/>
    </source>
</evidence>
<name>A0A6P7IMP0_9TELE</name>
<evidence type="ECO:0000256" key="3">
    <source>
        <dbReference type="ARBA" id="ARBA00022723"/>
    </source>
</evidence>
<dbReference type="Pfam" id="PF13086">
    <property type="entry name" value="AAA_11"/>
    <property type="match status" value="1"/>
</dbReference>
<dbReference type="InterPro" id="IPR027417">
    <property type="entry name" value="P-loop_NTPase"/>
</dbReference>
<keyword evidence="3" id="KW-0479">Metal-binding</keyword>
<dbReference type="OrthoDB" id="2423195at2759"/>
<evidence type="ECO:0000256" key="2">
    <source>
        <dbReference type="ARBA" id="ARBA00022490"/>
    </source>
</evidence>